<sequence>MSDSDSEPLSPPANLPSDAAIERKIHEIARAATKSEEEGVTTNIVRSRVEEQLGLDAGFLKDNAQWKTKSRDLISAAFEEPASPEQPKTKKSAPKAKAGTKRKSDEAQSGKKRRKKSPTPVVESDDNEEEVKEVIEAESAAEKSDGSEANGLIEKPKARSKSADESVLSDPPSEEDAAATKQNGKPATTTTAAEDDESDLSSVIDDPPPKKKRQKKKSPPAPKAKTQKSTAKPADKSKPDLSSDEEEIKRLQSWLLKCGIRKLWHRELAPYDSSKEKIKHLKKMLDDVGMTGRYSAEKARQIKEARELKAELEAAREFNEQWGQEEEEAEAEQQDVVKRTRGLRPKGLVDLGSDGDESG</sequence>
<evidence type="ECO:0000313" key="2">
    <source>
        <dbReference type="Proteomes" id="UP001281147"/>
    </source>
</evidence>
<reference evidence="1" key="1">
    <citation type="submission" date="2023-07" db="EMBL/GenBank/DDBJ databases">
        <title>Black Yeasts Isolated from many extreme environments.</title>
        <authorList>
            <person name="Coleine C."/>
            <person name="Stajich J.E."/>
            <person name="Selbmann L."/>
        </authorList>
    </citation>
    <scope>NUCLEOTIDE SEQUENCE</scope>
    <source>
        <strain evidence="1">CCFEE 5714</strain>
    </source>
</reference>
<comment type="caution">
    <text evidence="1">The sequence shown here is derived from an EMBL/GenBank/DDBJ whole genome shotgun (WGS) entry which is preliminary data.</text>
</comment>
<dbReference type="Proteomes" id="UP001281147">
    <property type="component" value="Unassembled WGS sequence"/>
</dbReference>
<keyword evidence="2" id="KW-1185">Reference proteome</keyword>
<name>A0ACC3N7L0_9PEZI</name>
<organism evidence="1 2">
    <name type="scientific">Vermiconidia calcicola</name>
    <dbReference type="NCBI Taxonomy" id="1690605"/>
    <lineage>
        <taxon>Eukaryota</taxon>
        <taxon>Fungi</taxon>
        <taxon>Dikarya</taxon>
        <taxon>Ascomycota</taxon>
        <taxon>Pezizomycotina</taxon>
        <taxon>Dothideomycetes</taxon>
        <taxon>Dothideomycetidae</taxon>
        <taxon>Mycosphaerellales</taxon>
        <taxon>Extremaceae</taxon>
        <taxon>Vermiconidia</taxon>
    </lineage>
</organism>
<gene>
    <name evidence="1" type="ORF">LTR37_009997</name>
</gene>
<evidence type="ECO:0000313" key="1">
    <source>
        <dbReference type="EMBL" id="KAK3710976.1"/>
    </source>
</evidence>
<accession>A0ACC3N7L0</accession>
<proteinExistence type="predicted"/>
<protein>
    <submittedName>
        <fullName evidence="1">Uncharacterized protein</fullName>
    </submittedName>
</protein>
<dbReference type="EMBL" id="JAUTXU010000080">
    <property type="protein sequence ID" value="KAK3710976.1"/>
    <property type="molecule type" value="Genomic_DNA"/>
</dbReference>